<dbReference type="PROSITE" id="PS50076">
    <property type="entry name" value="DNAJ_2"/>
    <property type="match status" value="1"/>
</dbReference>
<dbReference type="InterPro" id="IPR036869">
    <property type="entry name" value="J_dom_sf"/>
</dbReference>
<evidence type="ECO:0000259" key="1">
    <source>
        <dbReference type="PROSITE" id="PS50076"/>
    </source>
</evidence>
<gene>
    <name evidence="2" type="ORF">EWM64_g10991</name>
</gene>
<dbReference type="AlphaFoldDB" id="A0A4Y9ZGR6"/>
<organism evidence="2 3">
    <name type="scientific">Hericium alpestre</name>
    <dbReference type="NCBI Taxonomy" id="135208"/>
    <lineage>
        <taxon>Eukaryota</taxon>
        <taxon>Fungi</taxon>
        <taxon>Dikarya</taxon>
        <taxon>Basidiomycota</taxon>
        <taxon>Agaricomycotina</taxon>
        <taxon>Agaricomycetes</taxon>
        <taxon>Russulales</taxon>
        <taxon>Hericiaceae</taxon>
        <taxon>Hericium</taxon>
    </lineage>
</organism>
<sequence length="159" mass="17986">MFRYVLSSDYFYLPIDDEPPLVDTCQDASSSTQPPSRRPITWDSCANADEILSAHTNDRPSRTTAKHKERRADIDAILAENDLYKILDIAFAPQLDKLELRRAYLSRSKACHPDKFPGNPEATLAFQKVSLAYNILSNPARKRVYDAHPGGREFANTET</sequence>
<feature type="domain" description="J" evidence="1">
    <location>
        <begin position="82"/>
        <end position="149"/>
    </location>
</feature>
<dbReference type="Pfam" id="PF00226">
    <property type="entry name" value="DnaJ"/>
    <property type="match status" value="1"/>
</dbReference>
<dbReference type="Gene3D" id="1.10.287.110">
    <property type="entry name" value="DnaJ domain"/>
    <property type="match status" value="1"/>
</dbReference>
<dbReference type="EMBL" id="SFCI01003461">
    <property type="protein sequence ID" value="TFY73021.1"/>
    <property type="molecule type" value="Genomic_DNA"/>
</dbReference>
<keyword evidence="3" id="KW-1185">Reference proteome</keyword>
<evidence type="ECO:0000313" key="2">
    <source>
        <dbReference type="EMBL" id="TFY73021.1"/>
    </source>
</evidence>
<dbReference type="PANTHER" id="PTHR44825:SF1">
    <property type="entry name" value="DNAJ HOMOLOG SUBFAMILY C MEMBER 4"/>
    <property type="match status" value="1"/>
</dbReference>
<comment type="caution">
    <text evidence="2">The sequence shown here is derived from an EMBL/GenBank/DDBJ whole genome shotgun (WGS) entry which is preliminary data.</text>
</comment>
<dbReference type="PANTHER" id="PTHR44825">
    <property type="match status" value="1"/>
</dbReference>
<dbReference type="SUPFAM" id="SSF46565">
    <property type="entry name" value="Chaperone J-domain"/>
    <property type="match status" value="1"/>
</dbReference>
<dbReference type="SMART" id="SM00271">
    <property type="entry name" value="DnaJ"/>
    <property type="match status" value="1"/>
</dbReference>
<dbReference type="Proteomes" id="UP000298061">
    <property type="component" value="Unassembled WGS sequence"/>
</dbReference>
<proteinExistence type="predicted"/>
<dbReference type="InterPro" id="IPR052763">
    <property type="entry name" value="DnaJ_C4"/>
</dbReference>
<evidence type="ECO:0000313" key="3">
    <source>
        <dbReference type="Proteomes" id="UP000298061"/>
    </source>
</evidence>
<dbReference type="OrthoDB" id="259708at2759"/>
<dbReference type="STRING" id="135208.A0A4Y9ZGR6"/>
<dbReference type="InterPro" id="IPR018253">
    <property type="entry name" value="DnaJ_domain_CS"/>
</dbReference>
<dbReference type="InterPro" id="IPR001623">
    <property type="entry name" value="DnaJ_domain"/>
</dbReference>
<feature type="non-terminal residue" evidence="2">
    <location>
        <position position="159"/>
    </location>
</feature>
<dbReference type="PROSITE" id="PS00636">
    <property type="entry name" value="DNAJ_1"/>
    <property type="match status" value="1"/>
</dbReference>
<protein>
    <recommendedName>
        <fullName evidence="1">J domain-containing protein</fullName>
    </recommendedName>
</protein>
<name>A0A4Y9ZGR6_9AGAM</name>
<reference evidence="2 3" key="1">
    <citation type="submission" date="2019-02" db="EMBL/GenBank/DDBJ databases">
        <title>Genome sequencing of the rare red list fungi Hericium alpestre (H. flagellum).</title>
        <authorList>
            <person name="Buettner E."/>
            <person name="Kellner H."/>
        </authorList>
    </citation>
    <scope>NUCLEOTIDE SEQUENCE [LARGE SCALE GENOMIC DNA]</scope>
    <source>
        <strain evidence="2 3">DSM 108284</strain>
    </source>
</reference>
<accession>A0A4Y9ZGR6</accession>
<dbReference type="CDD" id="cd06257">
    <property type="entry name" value="DnaJ"/>
    <property type="match status" value="1"/>
</dbReference>